<feature type="transmembrane region" description="Helical" evidence="2">
    <location>
        <begin position="561"/>
        <end position="581"/>
    </location>
</feature>
<feature type="transmembrane region" description="Helical" evidence="2">
    <location>
        <begin position="642"/>
        <end position="664"/>
    </location>
</feature>
<sequence length="1104" mass="119306">MAGNAEPANYLRTAADLGEVSGVPIHVRVTSTPWDLETDALAISVGASGYGSLGSRVVAQLPEASWPQNRLGELVPDEPTIVEIPLGKRQLRCVIMTTVREPSRAPFAERPATLEGVARATASCVRIAGDRGLWPLALPLLGAGSIGMPAVTVAAVMAQSLRSALRSRAADSNRASVVLFCQTAADRQAIEIAWGYYEILRSARREALAMASVRDRAAAADLDDVRLHSATDLDEESLWRPCAAQLNELREIDADRETLRQRLIGPIERDAAAVPPDRAARFETEIAGTLDGNTLWHELTRRRESAAGVLERALVDHTFVPLLRGRIDEHERSRRREQSREELRNTYRQPLEPATTNQLRSEFSIETLVRTEPYDEITALLEPKRSPRLSLGVAGPRGCGKSTLLSAAYEGWADRGIRIEVPAPASYVPREFLLHLYGLVCKETLRRDPILRDIVDEDLPRGAHVRSVSALTLVALPALVLLAGIVLLVYAAPGLATVIDLRMAAAGATAIVVAGIPFALLVWQTRLEPKPPSPGAPGVRDPLSDLYVGSRRRGLRRPSSWFVLLWVVLSGATALLVPLHFLAPHQVAGIALIAGAVFTMRLRSPLYPSAFRRVPDDERSASSLEAHDLGGYVRIGRSAGGLTGLAAARWVALFAGAALLWGVVGVTLTGWWIAGSALAAGGCAALLTGLRWQSRISQQLECWAGAGADRSSRQALRDLARIRYQTSVVSGWTSTLKLAGGSWSPFGVDSAVSGSTTEADAPLGVPEIIHGIKKLLPARGAALVVIDELDKIESVEKAREFLNEIKGVLEAPNTYFVISVSEDAIASFERRGLPFRDVFDSAFDEVVHVTYMNAEQARSLLAERDVVVPPAYGALAFCLSGGLPRDLIRAMDRIASSVRADATPIPLADVVHQVVHRDLVAKVGAVTSAIKTILIEPDVSRLLRIFQELDRCVPGASAGGACFLRDDWLAGVGMLEPILEPAAPDQAKRSELLRLSAELLGYFYYCRTLVELFRVKADPEVDQLIEAETRDHGQALDDLVHARQTFAVNPFLAWQQLSAVRTSLGLDVHALPAAMTVTRAPAAPSTTPPPRAVSRSTRRRGSGP</sequence>
<feature type="region of interest" description="Disordered" evidence="1">
    <location>
        <begin position="330"/>
        <end position="356"/>
    </location>
</feature>
<dbReference type="SUPFAM" id="SSF52949">
    <property type="entry name" value="Macro domain-like"/>
    <property type="match status" value="1"/>
</dbReference>
<dbReference type="EMBL" id="FNQB01000001">
    <property type="protein sequence ID" value="SDY56451.1"/>
    <property type="molecule type" value="Genomic_DNA"/>
</dbReference>
<evidence type="ECO:0000313" key="4">
    <source>
        <dbReference type="EMBL" id="SDY56451.1"/>
    </source>
</evidence>
<feature type="transmembrane region" description="Helical" evidence="2">
    <location>
        <begin position="133"/>
        <end position="158"/>
    </location>
</feature>
<dbReference type="AlphaFoldDB" id="A0A1H3KWE1"/>
<evidence type="ECO:0000313" key="5">
    <source>
        <dbReference type="Proteomes" id="UP000199632"/>
    </source>
</evidence>
<dbReference type="Gene3D" id="3.40.220.10">
    <property type="entry name" value="Leucine Aminopeptidase, subunit E, domain 1"/>
    <property type="match status" value="1"/>
</dbReference>
<reference evidence="5" key="1">
    <citation type="submission" date="2016-10" db="EMBL/GenBank/DDBJ databases">
        <authorList>
            <person name="Varghese N."/>
            <person name="Submissions S."/>
        </authorList>
    </citation>
    <scope>NUCLEOTIDE SEQUENCE [LARGE SCALE GENOMIC DNA]</scope>
    <source>
        <strain evidence="5">DSM 44718</strain>
    </source>
</reference>
<name>A0A1H3KWE1_9ACTN</name>
<keyword evidence="2" id="KW-0812">Transmembrane</keyword>
<keyword evidence="5" id="KW-1185">Reference proteome</keyword>
<feature type="region of interest" description="Disordered" evidence="1">
    <location>
        <begin position="1079"/>
        <end position="1104"/>
    </location>
</feature>
<evidence type="ECO:0000259" key="3">
    <source>
        <dbReference type="PROSITE" id="PS51154"/>
    </source>
</evidence>
<dbReference type="InterPro" id="IPR043472">
    <property type="entry name" value="Macro_dom-like"/>
</dbReference>
<gene>
    <name evidence="4" type="ORF">SAMN05421684_0383</name>
</gene>
<feature type="transmembrane region" description="Helical" evidence="2">
    <location>
        <begin position="503"/>
        <end position="523"/>
    </location>
</feature>
<keyword evidence="2" id="KW-1133">Transmembrane helix</keyword>
<feature type="compositionally biased region" description="Basic and acidic residues" evidence="1">
    <location>
        <begin position="330"/>
        <end position="345"/>
    </location>
</feature>
<feature type="domain" description="Macro" evidence="3">
    <location>
        <begin position="1"/>
        <end position="198"/>
    </location>
</feature>
<dbReference type="PROSITE" id="PS51154">
    <property type="entry name" value="MACRO"/>
    <property type="match status" value="1"/>
</dbReference>
<organism evidence="4 5">
    <name type="scientific">Asanoa ishikariensis</name>
    <dbReference type="NCBI Taxonomy" id="137265"/>
    <lineage>
        <taxon>Bacteria</taxon>
        <taxon>Bacillati</taxon>
        <taxon>Actinomycetota</taxon>
        <taxon>Actinomycetes</taxon>
        <taxon>Micromonosporales</taxon>
        <taxon>Micromonosporaceae</taxon>
        <taxon>Asanoa</taxon>
    </lineage>
</organism>
<feature type="transmembrane region" description="Helical" evidence="2">
    <location>
        <begin position="470"/>
        <end position="491"/>
    </location>
</feature>
<evidence type="ECO:0000256" key="1">
    <source>
        <dbReference type="SAM" id="MobiDB-lite"/>
    </source>
</evidence>
<dbReference type="SUPFAM" id="SSF52540">
    <property type="entry name" value="P-loop containing nucleoside triphosphate hydrolases"/>
    <property type="match status" value="1"/>
</dbReference>
<accession>A0A1H3KWE1</accession>
<protein>
    <recommendedName>
        <fullName evidence="3">Macro domain-containing protein</fullName>
    </recommendedName>
</protein>
<proteinExistence type="predicted"/>
<dbReference type="InterPro" id="IPR027417">
    <property type="entry name" value="P-loop_NTPase"/>
</dbReference>
<keyword evidence="2" id="KW-0472">Membrane</keyword>
<dbReference type="InterPro" id="IPR002589">
    <property type="entry name" value="Macro_dom"/>
</dbReference>
<feature type="transmembrane region" description="Helical" evidence="2">
    <location>
        <begin position="587"/>
        <end position="603"/>
    </location>
</feature>
<dbReference type="Proteomes" id="UP000199632">
    <property type="component" value="Unassembled WGS sequence"/>
</dbReference>
<evidence type="ECO:0000256" key="2">
    <source>
        <dbReference type="SAM" id="Phobius"/>
    </source>
</evidence>